<dbReference type="OrthoDB" id="9960708at2"/>
<dbReference type="Pfam" id="PF13488">
    <property type="entry name" value="Gly-zipper_Omp"/>
    <property type="match status" value="1"/>
</dbReference>
<dbReference type="InterPro" id="IPR039567">
    <property type="entry name" value="Gly-zipper"/>
</dbReference>
<keyword evidence="3" id="KW-0449">Lipoprotein</keyword>
<feature type="signal peptide" evidence="1">
    <location>
        <begin position="1"/>
        <end position="32"/>
    </location>
</feature>
<name>A0A4R3NBR3_9GAMM</name>
<sequence length="170" mass="17745">MPTRSSRVVQPTGRRALRLLPLALAFTLTACASVQKPSVYGPMEVMQKMIVHHGVITALREVTLQNPSTGTGQVLGGSLGGIAGSETGKGRGQLVGGVLGAGIGQAIGEKAEQALAKQVGLEITWREDGTDQEYVLVQAKDTDHPLAVGDRIRVVESASSMRAFKEDAGG</sequence>
<dbReference type="EMBL" id="SMAP01000004">
    <property type="protein sequence ID" value="TCT24519.1"/>
    <property type="molecule type" value="Genomic_DNA"/>
</dbReference>
<protein>
    <submittedName>
        <fullName evidence="3">Outer membrane lipoprotein SlyB</fullName>
    </submittedName>
</protein>
<gene>
    <name evidence="3" type="ORF">EDC34_104208</name>
</gene>
<dbReference type="RefSeq" id="WP_132982866.1">
    <property type="nucleotide sequence ID" value="NZ_MSZW01000019.1"/>
</dbReference>
<dbReference type="AlphaFoldDB" id="A0A4R3NBR3"/>
<keyword evidence="4" id="KW-1185">Reference proteome</keyword>
<keyword evidence="1" id="KW-0732">Signal</keyword>
<evidence type="ECO:0000313" key="4">
    <source>
        <dbReference type="Proteomes" id="UP000295414"/>
    </source>
</evidence>
<feature type="chain" id="PRO_5021031293" evidence="1">
    <location>
        <begin position="33"/>
        <end position="170"/>
    </location>
</feature>
<evidence type="ECO:0000256" key="1">
    <source>
        <dbReference type="SAM" id="SignalP"/>
    </source>
</evidence>
<evidence type="ECO:0000313" key="3">
    <source>
        <dbReference type="EMBL" id="TCT24519.1"/>
    </source>
</evidence>
<organism evidence="3 4">
    <name type="scientific">Thermomonas haemolytica</name>
    <dbReference type="NCBI Taxonomy" id="141949"/>
    <lineage>
        <taxon>Bacteria</taxon>
        <taxon>Pseudomonadati</taxon>
        <taxon>Pseudomonadota</taxon>
        <taxon>Gammaproteobacteria</taxon>
        <taxon>Lysobacterales</taxon>
        <taxon>Lysobacteraceae</taxon>
        <taxon>Thermomonas</taxon>
    </lineage>
</organism>
<dbReference type="Proteomes" id="UP000295414">
    <property type="component" value="Unassembled WGS sequence"/>
</dbReference>
<evidence type="ECO:0000259" key="2">
    <source>
        <dbReference type="Pfam" id="PF13488"/>
    </source>
</evidence>
<proteinExistence type="predicted"/>
<comment type="caution">
    <text evidence="3">The sequence shown here is derived from an EMBL/GenBank/DDBJ whole genome shotgun (WGS) entry which is preliminary data.</text>
</comment>
<accession>A0A4R3NBR3</accession>
<feature type="domain" description="Glycine zipper" evidence="2">
    <location>
        <begin position="72"/>
        <end position="113"/>
    </location>
</feature>
<reference evidence="3 4" key="1">
    <citation type="submission" date="2019-03" db="EMBL/GenBank/DDBJ databases">
        <title>Genomic Encyclopedia of Type Strains, Phase IV (KMG-IV): sequencing the most valuable type-strain genomes for metagenomic binning, comparative biology and taxonomic classification.</title>
        <authorList>
            <person name="Goeker M."/>
        </authorList>
    </citation>
    <scope>NUCLEOTIDE SEQUENCE [LARGE SCALE GENOMIC DNA]</scope>
    <source>
        <strain evidence="3 4">DSM 13605</strain>
    </source>
</reference>
<dbReference type="PROSITE" id="PS51257">
    <property type="entry name" value="PROKAR_LIPOPROTEIN"/>
    <property type="match status" value="1"/>
</dbReference>